<dbReference type="Gene3D" id="3.40.50.720">
    <property type="entry name" value="NAD(P)-binding Rossmann-like Domain"/>
    <property type="match status" value="1"/>
</dbReference>
<comment type="subcellular location">
    <subcellularLocation>
        <location evidence="1 7 8">Cytoplasm</location>
    </subcellularLocation>
</comment>
<keyword evidence="7 8" id="KW-0132">Cell division</keyword>
<comment type="similarity">
    <text evidence="7">Belongs to the MurCDEF family.</text>
</comment>
<comment type="function">
    <text evidence="7 8">Cell wall formation. Catalyzes the addition of glutamate to the nucleotide precursor UDP-N-acetylmuramoyl-L-alanine (UMA).</text>
</comment>
<evidence type="ECO:0000259" key="10">
    <source>
        <dbReference type="Pfam" id="PF08245"/>
    </source>
</evidence>
<comment type="pathway">
    <text evidence="2 7 8">Cell wall biogenesis; peptidoglycan biosynthesis.</text>
</comment>
<protein>
    <recommendedName>
        <fullName evidence="7 8">UDP-N-acetylmuramoylalanine--D-glutamate ligase</fullName>
        <ecNumber evidence="7 8">6.3.2.9</ecNumber>
    </recommendedName>
    <alternativeName>
        <fullName evidence="7">D-glutamic acid-adding enzyme</fullName>
    </alternativeName>
    <alternativeName>
        <fullName evidence="7">UDP-N-acetylmuramoyl-L-alanyl-D-glutamate synthetase</fullName>
    </alternativeName>
</protein>
<evidence type="ECO:0000313" key="12">
    <source>
        <dbReference type="Proteomes" id="UP000199603"/>
    </source>
</evidence>
<dbReference type="PANTHER" id="PTHR43692:SF1">
    <property type="entry name" value="UDP-N-ACETYLMURAMOYLALANINE--D-GLUTAMATE LIGASE"/>
    <property type="match status" value="1"/>
</dbReference>
<dbReference type="InterPro" id="IPR004101">
    <property type="entry name" value="Mur_ligase_C"/>
</dbReference>
<proteinExistence type="inferred from homology"/>
<reference evidence="11 12" key="1">
    <citation type="submission" date="2016-10" db="EMBL/GenBank/DDBJ databases">
        <authorList>
            <person name="de Groot N.N."/>
        </authorList>
    </citation>
    <scope>NUCLEOTIDE SEQUENCE [LARGE SCALE GENOMIC DNA]</scope>
    <source>
        <strain evidence="11 12">DSM 16957</strain>
    </source>
</reference>
<feature type="domain" description="Mur ligase central" evidence="10">
    <location>
        <begin position="120"/>
        <end position="301"/>
    </location>
</feature>
<dbReference type="GO" id="GO:0005524">
    <property type="term" value="F:ATP binding"/>
    <property type="evidence" value="ECO:0007669"/>
    <property type="project" value="UniProtKB-UniRule"/>
</dbReference>
<dbReference type="GO" id="GO:0008764">
    <property type="term" value="F:UDP-N-acetylmuramoylalanine-D-glutamate ligase activity"/>
    <property type="evidence" value="ECO:0007669"/>
    <property type="project" value="UniProtKB-UniRule"/>
</dbReference>
<dbReference type="Proteomes" id="UP000199603">
    <property type="component" value="Unassembled WGS sequence"/>
</dbReference>
<evidence type="ECO:0000256" key="2">
    <source>
        <dbReference type="ARBA" id="ARBA00004752"/>
    </source>
</evidence>
<sequence length="484" mass="50981">MRISALEGRATAVWGYGREGRAALRALLGALQAQRLALICSADEAEVARAEFGDRIDLHVGEPSLELLRRFEWIVKSPGISPYRGVAAEALQAGVRFTSGTALWFGEHQVRDPQAPTLCITASKGKSTTTALVAHLLRASGRRVALAGNIGLPLLELLLPEASASSAVGVGALVTPAVEAYVIELSSYQTGDAAAPDVAMLLNLYPEHLDWHGSEARYYADKCALIEGVGAKRVVLNAENPTLVQRFGARGDAIWFGTPQGWHFEAASGAICRGNQHVFNAADLPLPGAHNARNLCAALAAIEAVGIDARPLAQAARSFRALPHRLQPLGERAGRLYVNDSISTTPHASLAALAHYRGRRAAILVGGHDRGLDWSDFAAAMRSEAPAVIVCMGANGPRIAQALRASGSSGFELIEASDLPTAVAAADAALDARASSDDRGVLLLSPGAPSFGEFRDYAERGRRFAALTGFDAEALGQIEGLGIR</sequence>
<evidence type="ECO:0000256" key="7">
    <source>
        <dbReference type="HAMAP-Rule" id="MF_00639"/>
    </source>
</evidence>
<evidence type="ECO:0000256" key="8">
    <source>
        <dbReference type="RuleBase" id="RU003664"/>
    </source>
</evidence>
<evidence type="ECO:0000256" key="1">
    <source>
        <dbReference type="ARBA" id="ARBA00004496"/>
    </source>
</evidence>
<evidence type="ECO:0000256" key="3">
    <source>
        <dbReference type="ARBA" id="ARBA00022490"/>
    </source>
</evidence>
<dbReference type="PANTHER" id="PTHR43692">
    <property type="entry name" value="UDP-N-ACETYLMURAMOYLALANINE--D-GLUTAMATE LIGASE"/>
    <property type="match status" value="1"/>
</dbReference>
<dbReference type="NCBIfam" id="TIGR01087">
    <property type="entry name" value="murD"/>
    <property type="match status" value="1"/>
</dbReference>
<dbReference type="Pfam" id="PF08245">
    <property type="entry name" value="Mur_ligase_M"/>
    <property type="match status" value="1"/>
</dbReference>
<dbReference type="GO" id="GO:0051301">
    <property type="term" value="P:cell division"/>
    <property type="evidence" value="ECO:0007669"/>
    <property type="project" value="UniProtKB-KW"/>
</dbReference>
<evidence type="ECO:0000256" key="6">
    <source>
        <dbReference type="ARBA" id="ARBA00022840"/>
    </source>
</evidence>
<dbReference type="InterPro" id="IPR013221">
    <property type="entry name" value="Mur_ligase_cen"/>
</dbReference>
<keyword evidence="5 7" id="KW-0547">Nucleotide-binding</keyword>
<dbReference type="HAMAP" id="MF_00639">
    <property type="entry name" value="MurD"/>
    <property type="match status" value="1"/>
</dbReference>
<keyword evidence="3 7" id="KW-0963">Cytoplasm</keyword>
<dbReference type="UniPathway" id="UPA00219"/>
<dbReference type="STRING" id="265719.SAMN04488509_10725"/>
<dbReference type="GO" id="GO:0005737">
    <property type="term" value="C:cytoplasm"/>
    <property type="evidence" value="ECO:0007669"/>
    <property type="project" value="UniProtKB-SubCell"/>
</dbReference>
<evidence type="ECO:0000256" key="4">
    <source>
        <dbReference type="ARBA" id="ARBA00022598"/>
    </source>
</evidence>
<keyword evidence="7 8" id="KW-0573">Peptidoglycan synthesis</keyword>
<dbReference type="EC" id="6.3.2.9" evidence="7 8"/>
<dbReference type="InterPro" id="IPR005762">
    <property type="entry name" value="MurD"/>
</dbReference>
<keyword evidence="7 8" id="KW-0961">Cell wall biogenesis/degradation</keyword>
<comment type="caution">
    <text evidence="7">Lacks conserved residue(s) required for the propagation of feature annotation.</text>
</comment>
<dbReference type="RefSeq" id="WP_091243038.1">
    <property type="nucleotide sequence ID" value="NZ_FNAG01000007.1"/>
</dbReference>
<dbReference type="OrthoDB" id="9809796at2"/>
<evidence type="ECO:0000256" key="5">
    <source>
        <dbReference type="ARBA" id="ARBA00022741"/>
    </source>
</evidence>
<keyword evidence="4 7" id="KW-0436">Ligase</keyword>
<dbReference type="SUPFAM" id="SSF53244">
    <property type="entry name" value="MurD-like peptide ligases, peptide-binding domain"/>
    <property type="match status" value="1"/>
</dbReference>
<comment type="catalytic activity">
    <reaction evidence="7 8">
        <text>UDP-N-acetyl-alpha-D-muramoyl-L-alanine + D-glutamate + ATP = UDP-N-acetyl-alpha-D-muramoyl-L-alanyl-D-glutamate + ADP + phosphate + H(+)</text>
        <dbReference type="Rhea" id="RHEA:16429"/>
        <dbReference type="ChEBI" id="CHEBI:15378"/>
        <dbReference type="ChEBI" id="CHEBI:29986"/>
        <dbReference type="ChEBI" id="CHEBI:30616"/>
        <dbReference type="ChEBI" id="CHEBI:43474"/>
        <dbReference type="ChEBI" id="CHEBI:83898"/>
        <dbReference type="ChEBI" id="CHEBI:83900"/>
        <dbReference type="ChEBI" id="CHEBI:456216"/>
        <dbReference type="EC" id="6.3.2.9"/>
    </reaction>
</comment>
<dbReference type="SUPFAM" id="SSF53623">
    <property type="entry name" value="MurD-like peptide ligases, catalytic domain"/>
    <property type="match status" value="1"/>
</dbReference>
<evidence type="ECO:0000259" key="9">
    <source>
        <dbReference type="Pfam" id="PF02875"/>
    </source>
</evidence>
<dbReference type="AlphaFoldDB" id="A0A1G6XJT4"/>
<keyword evidence="7 8" id="KW-0131">Cell cycle</keyword>
<keyword evidence="12" id="KW-1185">Reference proteome</keyword>
<evidence type="ECO:0000313" key="11">
    <source>
        <dbReference type="EMBL" id="SDD78459.1"/>
    </source>
</evidence>
<dbReference type="GO" id="GO:0009252">
    <property type="term" value="P:peptidoglycan biosynthetic process"/>
    <property type="evidence" value="ECO:0007669"/>
    <property type="project" value="UniProtKB-UniRule"/>
</dbReference>
<dbReference type="Gene3D" id="3.40.1190.10">
    <property type="entry name" value="Mur-like, catalytic domain"/>
    <property type="match status" value="1"/>
</dbReference>
<dbReference type="GO" id="GO:0008360">
    <property type="term" value="P:regulation of cell shape"/>
    <property type="evidence" value="ECO:0007669"/>
    <property type="project" value="UniProtKB-KW"/>
</dbReference>
<accession>A0A1G6XJT4</accession>
<dbReference type="Pfam" id="PF02875">
    <property type="entry name" value="Mur_ligase_C"/>
    <property type="match status" value="1"/>
</dbReference>
<keyword evidence="7 8" id="KW-0133">Cell shape</keyword>
<name>A0A1G6XJT4_9GAMM</name>
<organism evidence="11 12">
    <name type="scientific">Aquimonas voraii</name>
    <dbReference type="NCBI Taxonomy" id="265719"/>
    <lineage>
        <taxon>Bacteria</taxon>
        <taxon>Pseudomonadati</taxon>
        <taxon>Pseudomonadota</taxon>
        <taxon>Gammaproteobacteria</taxon>
        <taxon>Lysobacterales</taxon>
        <taxon>Lysobacteraceae</taxon>
        <taxon>Aquimonas</taxon>
    </lineage>
</organism>
<dbReference type="Gene3D" id="3.90.190.20">
    <property type="entry name" value="Mur ligase, C-terminal domain"/>
    <property type="match status" value="1"/>
</dbReference>
<keyword evidence="6 7" id="KW-0067">ATP-binding</keyword>
<dbReference type="GO" id="GO:0071555">
    <property type="term" value="P:cell wall organization"/>
    <property type="evidence" value="ECO:0007669"/>
    <property type="project" value="UniProtKB-KW"/>
</dbReference>
<dbReference type="InterPro" id="IPR036615">
    <property type="entry name" value="Mur_ligase_C_dom_sf"/>
</dbReference>
<gene>
    <name evidence="7" type="primary">murD</name>
    <name evidence="11" type="ORF">SAMN04488509_10725</name>
</gene>
<dbReference type="InterPro" id="IPR036565">
    <property type="entry name" value="Mur-like_cat_sf"/>
</dbReference>
<dbReference type="EMBL" id="FNAG01000007">
    <property type="protein sequence ID" value="SDD78459.1"/>
    <property type="molecule type" value="Genomic_DNA"/>
</dbReference>
<feature type="domain" description="Mur ligase C-terminal" evidence="9">
    <location>
        <begin position="324"/>
        <end position="438"/>
    </location>
</feature>